<reference evidence="1 2" key="1">
    <citation type="submission" date="2022-11" db="EMBL/GenBank/DDBJ databases">
        <title>Minimal conservation of predation-associated metabolite biosynthetic gene clusters underscores biosynthetic potential of Myxococcota including descriptions for ten novel species: Archangium lansinium sp. nov., Myxococcus landrumus sp. nov., Nannocystis bai.</title>
        <authorList>
            <person name="Ahearne A."/>
            <person name="Stevens C."/>
            <person name="Dowd S."/>
        </authorList>
    </citation>
    <scope>NUCLEOTIDE SEQUENCE [LARGE SCALE GENOMIC DNA]</scope>
    <source>
        <strain evidence="1 2">BB15-2</strain>
    </source>
</reference>
<dbReference type="EMBL" id="JAQNDL010000003">
    <property type="protein sequence ID" value="MDC0722475.1"/>
    <property type="molecule type" value="Genomic_DNA"/>
</dbReference>
<dbReference type="Proteomes" id="UP001221686">
    <property type="component" value="Unassembled WGS sequence"/>
</dbReference>
<protein>
    <submittedName>
        <fullName evidence="1">Uncharacterized protein</fullName>
    </submittedName>
</protein>
<dbReference type="RefSeq" id="WP_272091004.1">
    <property type="nucleotide sequence ID" value="NZ_JAQNDL010000003.1"/>
</dbReference>
<gene>
    <name evidence="1" type="ORF">POL25_36635</name>
</gene>
<accession>A0ABT5EA40</accession>
<comment type="caution">
    <text evidence="1">The sequence shown here is derived from an EMBL/GenBank/DDBJ whole genome shotgun (WGS) entry which is preliminary data.</text>
</comment>
<evidence type="ECO:0000313" key="2">
    <source>
        <dbReference type="Proteomes" id="UP001221686"/>
    </source>
</evidence>
<evidence type="ECO:0000313" key="1">
    <source>
        <dbReference type="EMBL" id="MDC0722475.1"/>
    </source>
</evidence>
<proteinExistence type="predicted"/>
<name>A0ABT5EA40_9BACT</name>
<keyword evidence="2" id="KW-1185">Reference proteome</keyword>
<sequence length="41" mass="4234">MLAGITLGVVGAATLFLAAARLGQGRKRARTVAANNRPRVD</sequence>
<organism evidence="1 2">
    <name type="scientific">Nannocystis bainbridge</name>
    <dbReference type="NCBI Taxonomy" id="2995303"/>
    <lineage>
        <taxon>Bacteria</taxon>
        <taxon>Pseudomonadati</taxon>
        <taxon>Myxococcota</taxon>
        <taxon>Polyangia</taxon>
        <taxon>Nannocystales</taxon>
        <taxon>Nannocystaceae</taxon>
        <taxon>Nannocystis</taxon>
    </lineage>
</organism>